<feature type="transmembrane region" description="Helical" evidence="1">
    <location>
        <begin position="292"/>
        <end position="310"/>
    </location>
</feature>
<protein>
    <submittedName>
        <fullName evidence="2">Membrane protein</fullName>
    </submittedName>
</protein>
<accession>A0ABQ4EI75</accession>
<dbReference type="InterPro" id="IPR010640">
    <property type="entry name" value="Low_temperature_requirement_A"/>
</dbReference>
<feature type="transmembrane region" description="Helical" evidence="1">
    <location>
        <begin position="219"/>
        <end position="236"/>
    </location>
</feature>
<feature type="transmembrane region" description="Helical" evidence="1">
    <location>
        <begin position="92"/>
        <end position="112"/>
    </location>
</feature>
<feature type="transmembrane region" description="Helical" evidence="1">
    <location>
        <begin position="242"/>
        <end position="262"/>
    </location>
</feature>
<evidence type="ECO:0000313" key="2">
    <source>
        <dbReference type="EMBL" id="GIG94428.1"/>
    </source>
</evidence>
<evidence type="ECO:0000256" key="1">
    <source>
        <dbReference type="SAM" id="Phobius"/>
    </source>
</evidence>
<dbReference type="RefSeq" id="WP_203856060.1">
    <property type="nucleotide sequence ID" value="NZ_BAAAZQ010000002.1"/>
</dbReference>
<comment type="caution">
    <text evidence="2">The sequence shown here is derived from an EMBL/GenBank/DDBJ whole genome shotgun (WGS) entry which is preliminary data.</text>
</comment>
<feature type="transmembrane region" description="Helical" evidence="1">
    <location>
        <begin position="316"/>
        <end position="334"/>
    </location>
</feature>
<reference evidence="2 3" key="1">
    <citation type="submission" date="2021-01" db="EMBL/GenBank/DDBJ databases">
        <title>Whole genome shotgun sequence of Plantactinospora mayteni NBRC 109088.</title>
        <authorList>
            <person name="Komaki H."/>
            <person name="Tamura T."/>
        </authorList>
    </citation>
    <scope>NUCLEOTIDE SEQUENCE [LARGE SCALE GENOMIC DNA]</scope>
    <source>
        <strain evidence="2 3">NBRC 109088</strain>
    </source>
</reference>
<feature type="transmembrane region" description="Helical" evidence="1">
    <location>
        <begin position="370"/>
        <end position="388"/>
    </location>
</feature>
<keyword evidence="1" id="KW-1133">Transmembrane helix</keyword>
<organism evidence="2 3">
    <name type="scientific">Plantactinospora mayteni</name>
    <dbReference type="NCBI Taxonomy" id="566021"/>
    <lineage>
        <taxon>Bacteria</taxon>
        <taxon>Bacillati</taxon>
        <taxon>Actinomycetota</taxon>
        <taxon>Actinomycetes</taxon>
        <taxon>Micromonosporales</taxon>
        <taxon>Micromonosporaceae</taxon>
        <taxon>Plantactinospora</taxon>
    </lineage>
</organism>
<evidence type="ECO:0000313" key="3">
    <source>
        <dbReference type="Proteomes" id="UP000621500"/>
    </source>
</evidence>
<dbReference type="Proteomes" id="UP000621500">
    <property type="component" value="Unassembled WGS sequence"/>
</dbReference>
<feature type="transmembrane region" description="Helical" evidence="1">
    <location>
        <begin position="118"/>
        <end position="138"/>
    </location>
</feature>
<keyword evidence="3" id="KW-1185">Reference proteome</keyword>
<proteinExistence type="predicted"/>
<gene>
    <name evidence="2" type="ORF">Pma05_10010</name>
</gene>
<feature type="transmembrane region" description="Helical" evidence="1">
    <location>
        <begin position="150"/>
        <end position="168"/>
    </location>
</feature>
<feature type="transmembrane region" description="Helical" evidence="1">
    <location>
        <begin position="52"/>
        <end position="72"/>
    </location>
</feature>
<dbReference type="Pfam" id="PF06772">
    <property type="entry name" value="LtrA"/>
    <property type="match status" value="1"/>
</dbReference>
<dbReference type="EMBL" id="BONX01000004">
    <property type="protein sequence ID" value="GIG94428.1"/>
    <property type="molecule type" value="Genomic_DNA"/>
</dbReference>
<keyword evidence="1" id="KW-0812">Transmembrane</keyword>
<feature type="transmembrane region" description="Helical" evidence="1">
    <location>
        <begin position="20"/>
        <end position="40"/>
    </location>
</feature>
<keyword evidence="1" id="KW-0472">Membrane</keyword>
<name>A0ABQ4EI75_9ACTN</name>
<dbReference type="PANTHER" id="PTHR36840:SF1">
    <property type="entry name" value="BLL5714 PROTEIN"/>
    <property type="match status" value="1"/>
</dbReference>
<dbReference type="PANTHER" id="PTHR36840">
    <property type="entry name" value="BLL5714 PROTEIN"/>
    <property type="match status" value="1"/>
</dbReference>
<sequence length="403" mass="43296">MLGDPRKLLPKEATGRASFLELFFDLAFVFALTQVVSRGVESLTMAHGLHDFGLNVVSAVKTIFLLLVLWAVWQGTAWTTSRYDPYQPMIQLVVLIALVASMVMGVGIPHAFRNAAATFVAGYVIAQVSRPLLLAIALRGDERQRLKVRMLITYAATAVLWISGVLFARSGARLFFWGPALAIEYLANRFGWPVPGLGRSAPAQWSIAGAHLAERYQQFFLVALGEVVLVTGLTYVSEGRSLASTVAFAIAVGKSILIWRIYFYRAGQILAEAVQASPTPARIGQSAADSHMIMIAGVITMAIGYELAIARPLGHAPAVWIAAILAGPAVYMVGRSRFEHEVFGRVSPSRLVAIGALVLLFPALLWAPPLVVLVAAGVVLAGVALADARRAWGKPPEPPAPPI</sequence>